<feature type="chain" id="PRO_5046564592" description="Lipoprotein" evidence="2">
    <location>
        <begin position="21"/>
        <end position="311"/>
    </location>
</feature>
<gene>
    <name evidence="3" type="ORF">SRIMR7_40190</name>
</gene>
<proteinExistence type="predicted"/>
<dbReference type="SUPFAM" id="SSF89392">
    <property type="entry name" value="Prokaryotic lipoproteins and lipoprotein localization factors"/>
    <property type="match status" value="1"/>
</dbReference>
<feature type="signal peptide" evidence="2">
    <location>
        <begin position="1"/>
        <end position="20"/>
    </location>
</feature>
<dbReference type="InterPro" id="IPR029046">
    <property type="entry name" value="LolA/LolB/LppX"/>
</dbReference>
<accession>A0ABY3ZEZ9</accession>
<organism evidence="3 4">
    <name type="scientific">Streptomyces rimosus subsp. rimosus</name>
    <dbReference type="NCBI Taxonomy" id="132474"/>
    <lineage>
        <taxon>Bacteria</taxon>
        <taxon>Bacillati</taxon>
        <taxon>Actinomycetota</taxon>
        <taxon>Actinomycetes</taxon>
        <taxon>Kitasatosporales</taxon>
        <taxon>Streptomycetaceae</taxon>
        <taxon>Streptomyces</taxon>
    </lineage>
</organism>
<evidence type="ECO:0008006" key="5">
    <source>
        <dbReference type="Google" id="ProtNLM"/>
    </source>
</evidence>
<keyword evidence="2" id="KW-0732">Signal</keyword>
<sequence length="311" mass="32607">MHKHIARRVAAALAATAVLAGVTGCQDGGDKTKGAAGARSSQEAGQEAGKRTPTQALTAAYKKTAAAKSAKVTMTVSMPASMTGGGQARITGVMGWDPLVMDVTVSQSGAAAMGGAEKNRLIWVDDVMYVDLGERIDGSKTWAKMDLKAAAAESGDAGLVKQLSAGLSDIKQDPSQQLALLLNSPNIKHLGPGEVNGQRAEHYKGSLTLQEALKGRKSAELLSPQEREKLLANMKKSGLKGYDYDVWVNGDDLPVQVNVDMQTPQGKIGTATSYSDYGAKATVQAPPPADTADLLQMFKELGTKIKQQRAA</sequence>
<dbReference type="Gene3D" id="2.50.20.20">
    <property type="match status" value="1"/>
</dbReference>
<evidence type="ECO:0000313" key="3">
    <source>
        <dbReference type="EMBL" id="UNZ08393.1"/>
    </source>
</evidence>
<evidence type="ECO:0000313" key="4">
    <source>
        <dbReference type="Proteomes" id="UP000829494"/>
    </source>
</evidence>
<keyword evidence="4" id="KW-1185">Reference proteome</keyword>
<dbReference type="GeneID" id="66852456"/>
<dbReference type="PROSITE" id="PS51257">
    <property type="entry name" value="PROKAR_LIPOPROTEIN"/>
    <property type="match status" value="1"/>
</dbReference>
<reference evidence="3 4" key="1">
    <citation type="submission" date="2022-03" db="EMBL/GenBank/DDBJ databases">
        <title>Complete genome of Streptomyces rimosus ssp. rimosus R7 (=ATCC 10970).</title>
        <authorList>
            <person name="Beganovic S."/>
            <person name="Ruckert C."/>
            <person name="Busche T."/>
            <person name="Kalinowski J."/>
            <person name="Wittmann C."/>
        </authorList>
    </citation>
    <scope>NUCLEOTIDE SEQUENCE [LARGE SCALE GENOMIC DNA]</scope>
    <source>
        <strain evidence="3 4">R7</strain>
    </source>
</reference>
<evidence type="ECO:0000256" key="1">
    <source>
        <dbReference type="SAM" id="MobiDB-lite"/>
    </source>
</evidence>
<dbReference type="Proteomes" id="UP000829494">
    <property type="component" value="Chromosome"/>
</dbReference>
<protein>
    <recommendedName>
        <fullName evidence="5">Lipoprotein</fullName>
    </recommendedName>
</protein>
<evidence type="ECO:0000256" key="2">
    <source>
        <dbReference type="SAM" id="SignalP"/>
    </source>
</evidence>
<dbReference type="RefSeq" id="WP_003981392.1">
    <property type="nucleotide sequence ID" value="NZ_CP043497.1"/>
</dbReference>
<dbReference type="EMBL" id="CP094298">
    <property type="protein sequence ID" value="UNZ08393.1"/>
    <property type="molecule type" value="Genomic_DNA"/>
</dbReference>
<feature type="region of interest" description="Disordered" evidence="1">
    <location>
        <begin position="28"/>
        <end position="53"/>
    </location>
</feature>
<name>A0ABY3ZEZ9_STRRM</name>